<accession>A0A8R1UNI6</accession>
<dbReference type="EnsemblMetazoa" id="PPA34746.1">
    <property type="protein sequence ID" value="PPA34746.1"/>
    <property type="gene ID" value="WBGene00273115"/>
</dbReference>
<feature type="region of interest" description="Disordered" evidence="1">
    <location>
        <begin position="417"/>
        <end position="436"/>
    </location>
</feature>
<protein>
    <submittedName>
        <fullName evidence="3">Uncharacterized protein</fullName>
    </submittedName>
</protein>
<dbReference type="AlphaFoldDB" id="A0A2A6C583"/>
<feature type="transmembrane region" description="Helical" evidence="2">
    <location>
        <begin position="321"/>
        <end position="342"/>
    </location>
</feature>
<keyword evidence="4" id="KW-1185">Reference proteome</keyword>
<keyword evidence="2" id="KW-0812">Transmembrane</keyword>
<evidence type="ECO:0000256" key="2">
    <source>
        <dbReference type="SAM" id="Phobius"/>
    </source>
</evidence>
<feature type="transmembrane region" description="Helical" evidence="2">
    <location>
        <begin position="191"/>
        <end position="209"/>
    </location>
</feature>
<reference evidence="4" key="1">
    <citation type="journal article" date="2008" name="Nat. Genet.">
        <title>The Pristionchus pacificus genome provides a unique perspective on nematode lifestyle and parasitism.</title>
        <authorList>
            <person name="Dieterich C."/>
            <person name="Clifton S.W."/>
            <person name="Schuster L.N."/>
            <person name="Chinwalla A."/>
            <person name="Delehaunty K."/>
            <person name="Dinkelacker I."/>
            <person name="Fulton L."/>
            <person name="Fulton R."/>
            <person name="Godfrey J."/>
            <person name="Minx P."/>
            <person name="Mitreva M."/>
            <person name="Roeseler W."/>
            <person name="Tian H."/>
            <person name="Witte H."/>
            <person name="Yang S.P."/>
            <person name="Wilson R.K."/>
            <person name="Sommer R.J."/>
        </authorList>
    </citation>
    <scope>NUCLEOTIDE SEQUENCE [LARGE SCALE GENOMIC DNA]</scope>
    <source>
        <strain evidence="4">PS312</strain>
    </source>
</reference>
<proteinExistence type="predicted"/>
<dbReference type="InterPro" id="IPR010601">
    <property type="entry name" value="DUF1182"/>
</dbReference>
<organism evidence="3 4">
    <name type="scientific">Pristionchus pacificus</name>
    <name type="common">Parasitic nematode worm</name>
    <dbReference type="NCBI Taxonomy" id="54126"/>
    <lineage>
        <taxon>Eukaryota</taxon>
        <taxon>Metazoa</taxon>
        <taxon>Ecdysozoa</taxon>
        <taxon>Nematoda</taxon>
        <taxon>Chromadorea</taxon>
        <taxon>Rhabditida</taxon>
        <taxon>Rhabditina</taxon>
        <taxon>Diplogasteromorpha</taxon>
        <taxon>Diplogasteroidea</taxon>
        <taxon>Neodiplogasteridae</taxon>
        <taxon>Pristionchus</taxon>
    </lineage>
</organism>
<name>A0A2A6C583_PRIPA</name>
<gene>
    <name evidence="3" type="primary">WBGene00273115</name>
</gene>
<dbReference type="Proteomes" id="UP000005239">
    <property type="component" value="Unassembled WGS sequence"/>
</dbReference>
<keyword evidence="2" id="KW-1133">Transmembrane helix</keyword>
<evidence type="ECO:0000313" key="3">
    <source>
        <dbReference type="EnsemblMetazoa" id="PPA34746.1"/>
    </source>
</evidence>
<feature type="transmembrane region" description="Helical" evidence="2">
    <location>
        <begin position="264"/>
        <end position="297"/>
    </location>
</feature>
<sequence length="436" mass="48544">MPAYYDFQTHSFPHEQIESVVLICYGLPMSTNKCPAAVNKWRKDELNVTHGLIARSFVPILLWTTKMSYHLIASSGVSIHITVLYIIDAIPPAAVGLTTLFSCLSVKMIRRVFVDLLLCRNSEDTPVNSLATNSSVGSSRARTTNTALPSWIAQIALSVTPFQWMHKLPSSSCHHSSPVHSKKNGCFRNAIISWAGTIPTVFLVLVIMINPRLWTRYKDRLSTLFACSFSRIVINYVSLIPQAVEPIIVLTRYRRIVLDRETPIWASALVAGFFGGTMISLALILVYGFSTITLSILTAIFLRKHARTIAKAKKNARDEMCVSVGIVARSAVPVFFWFIRALSVLLSGDWSLPRWFYTLFDTISYGSVACSTIASCAPIPVFRQMFFRALLLGRYRSPTVYPTAAAISQIEEERVQNQEGKARETKATATSAVSTF</sequence>
<evidence type="ECO:0000313" key="4">
    <source>
        <dbReference type="Proteomes" id="UP000005239"/>
    </source>
</evidence>
<feature type="compositionally biased region" description="Basic and acidic residues" evidence="1">
    <location>
        <begin position="417"/>
        <end position="426"/>
    </location>
</feature>
<feature type="compositionally biased region" description="Polar residues" evidence="1">
    <location>
        <begin position="427"/>
        <end position="436"/>
    </location>
</feature>
<evidence type="ECO:0000256" key="1">
    <source>
        <dbReference type="SAM" id="MobiDB-lite"/>
    </source>
</evidence>
<reference evidence="3" key="2">
    <citation type="submission" date="2022-06" db="UniProtKB">
        <authorList>
            <consortium name="EnsemblMetazoa"/>
        </authorList>
    </citation>
    <scope>IDENTIFICATION</scope>
    <source>
        <strain evidence="3">PS312</strain>
    </source>
</reference>
<accession>A0A2A6C583</accession>
<dbReference type="PANTHER" id="PTHR38614:SF1">
    <property type="entry name" value="G_PROTEIN_RECEP_F1_2 DOMAIN-CONTAINING PROTEIN"/>
    <property type="match status" value="1"/>
</dbReference>
<keyword evidence="2" id="KW-0472">Membrane</keyword>
<dbReference type="PANTHER" id="PTHR38614">
    <property type="entry name" value="PROTEIN CBG09954"/>
    <property type="match status" value="1"/>
</dbReference>
<feature type="transmembrane region" description="Helical" evidence="2">
    <location>
        <begin position="362"/>
        <end position="382"/>
    </location>
</feature>